<sequence length="164" mass="17797">MGNVITKKTLIIIIAIVVIGWFALSAFNKPSGTETWNQTATTTTVVAKATTTVKKTTAPVPVASQPVTMSYQKALETYKDNLRLQLSGADFCQVSPNNVMYKNGTSIMIDNRSAKTRNIKIGSTAYSIEGYGFKIVRLSSTTLPATLLMDCGTQQNIAKILLQK</sequence>
<evidence type="ECO:0000313" key="3">
    <source>
        <dbReference type="Proteomes" id="UP000033815"/>
    </source>
</evidence>
<dbReference type="EMBL" id="LCHP01000003">
    <property type="protein sequence ID" value="KKT37022.1"/>
    <property type="molecule type" value="Genomic_DNA"/>
</dbReference>
<keyword evidence="1" id="KW-1133">Transmembrane helix</keyword>
<reference evidence="2 3" key="1">
    <citation type="journal article" date="2015" name="Nature">
        <title>rRNA introns, odd ribosomes, and small enigmatic genomes across a large radiation of phyla.</title>
        <authorList>
            <person name="Brown C.T."/>
            <person name="Hug L.A."/>
            <person name="Thomas B.C."/>
            <person name="Sharon I."/>
            <person name="Castelle C.J."/>
            <person name="Singh A."/>
            <person name="Wilkins M.J."/>
            <person name="Williams K.H."/>
            <person name="Banfield J.F."/>
        </authorList>
    </citation>
    <scope>NUCLEOTIDE SEQUENCE [LARGE SCALE GENOMIC DNA]</scope>
</reference>
<organism evidence="2 3">
    <name type="scientific">Candidatus Nomurabacteria bacterium GW2011_GWB1_44_12</name>
    <dbReference type="NCBI Taxonomy" id="1618748"/>
    <lineage>
        <taxon>Bacteria</taxon>
        <taxon>Candidatus Nomuraibacteriota</taxon>
    </lineage>
</organism>
<keyword evidence="1" id="KW-0812">Transmembrane</keyword>
<protein>
    <submittedName>
        <fullName evidence="2">Uncharacterized protein</fullName>
    </submittedName>
</protein>
<name>A0A837IA88_9BACT</name>
<keyword evidence="1" id="KW-0472">Membrane</keyword>
<evidence type="ECO:0000256" key="1">
    <source>
        <dbReference type="SAM" id="Phobius"/>
    </source>
</evidence>
<comment type="caution">
    <text evidence="2">The sequence shown here is derived from an EMBL/GenBank/DDBJ whole genome shotgun (WGS) entry which is preliminary data.</text>
</comment>
<feature type="transmembrane region" description="Helical" evidence="1">
    <location>
        <begin position="9"/>
        <end position="27"/>
    </location>
</feature>
<dbReference type="Proteomes" id="UP000033815">
    <property type="component" value="Unassembled WGS sequence"/>
</dbReference>
<gene>
    <name evidence="2" type="ORF">UW25_C0003G0028</name>
</gene>
<dbReference type="AlphaFoldDB" id="A0A837IA88"/>
<proteinExistence type="predicted"/>
<evidence type="ECO:0000313" key="2">
    <source>
        <dbReference type="EMBL" id="KKT37022.1"/>
    </source>
</evidence>
<accession>A0A837IA88</accession>